<sequence>MNTIKNMFKNHPKPMLGVAFVVLFLVFGSVARCVNVAQSRKHAEKSPQAQQTQVQHEQPAKSLDVLKNKKIKAATDETSAKLQAYLCRNVFASGQKGSLRFEKNMIVQVDSSGKEIKTPYLVLAAKDKPSTYENMSSVRTSFVLQTPEGLKMCTLETVADSAEKPGFAALEGNVFGKDIFERVEPTKNFEVEIPTNLPAEIKLDEKKLKDKVNDHVAKNFPMATKATWQKSYTYDTQGKFISFSYTLDGLQNTTLTLTYDVNTCEISFEGANYVQK</sequence>
<gene>
    <name evidence="1" type="ORF">HMPREF3192_00699</name>
</gene>
<dbReference type="AlphaFoldDB" id="A0A133XVD4"/>
<dbReference type="PATRIC" id="fig|1393034.3.peg.675"/>
<proteinExistence type="predicted"/>
<dbReference type="STRING" id="1393034.HMPREF3192_00699"/>
<dbReference type="EMBL" id="LSCR01000010">
    <property type="protein sequence ID" value="KXB34879.1"/>
    <property type="molecule type" value="Genomic_DNA"/>
</dbReference>
<organism evidence="1 2">
    <name type="scientific">Atopobium deltae</name>
    <dbReference type="NCBI Taxonomy" id="1393034"/>
    <lineage>
        <taxon>Bacteria</taxon>
        <taxon>Bacillati</taxon>
        <taxon>Actinomycetota</taxon>
        <taxon>Coriobacteriia</taxon>
        <taxon>Coriobacteriales</taxon>
        <taxon>Atopobiaceae</taxon>
        <taxon>Atopobium</taxon>
    </lineage>
</organism>
<evidence type="ECO:0000313" key="1">
    <source>
        <dbReference type="EMBL" id="KXB34879.1"/>
    </source>
</evidence>
<evidence type="ECO:0000313" key="2">
    <source>
        <dbReference type="Proteomes" id="UP000070675"/>
    </source>
</evidence>
<keyword evidence="2" id="KW-1185">Reference proteome</keyword>
<dbReference type="RefSeq" id="WP_066305225.1">
    <property type="nucleotide sequence ID" value="NZ_KQ959490.1"/>
</dbReference>
<reference evidence="2" key="1">
    <citation type="submission" date="2016-01" db="EMBL/GenBank/DDBJ databases">
        <authorList>
            <person name="Mitreva M."/>
            <person name="Pepin K.H."/>
            <person name="Mihindukulasuriya K.A."/>
            <person name="Fulton R."/>
            <person name="Fronick C."/>
            <person name="O'Laughlin M."/>
            <person name="Miner T."/>
            <person name="Herter B."/>
            <person name="Rosa B.A."/>
            <person name="Cordes M."/>
            <person name="Tomlinson C."/>
            <person name="Wollam A."/>
            <person name="Palsikar V.B."/>
            <person name="Mardis E.R."/>
            <person name="Wilson R.K."/>
        </authorList>
    </citation>
    <scope>NUCLEOTIDE SEQUENCE [LARGE SCALE GENOMIC DNA]</scope>
    <source>
        <strain evidence="2">DNF00019</strain>
    </source>
</reference>
<name>A0A133XVD4_9ACTN</name>
<accession>A0A133XVD4</accession>
<comment type="caution">
    <text evidence="1">The sequence shown here is derived from an EMBL/GenBank/DDBJ whole genome shotgun (WGS) entry which is preliminary data.</text>
</comment>
<protein>
    <submittedName>
        <fullName evidence="1">Uncharacterized protein</fullName>
    </submittedName>
</protein>
<dbReference type="Proteomes" id="UP000070675">
    <property type="component" value="Unassembled WGS sequence"/>
</dbReference>